<dbReference type="AlphaFoldDB" id="A0A0R2KEF1"/>
<protein>
    <submittedName>
        <fullName evidence="2">Membrane protein</fullName>
    </submittedName>
</protein>
<organism evidence="2 3">
    <name type="scientific">Ligilactobacillus acidipiscis</name>
    <dbReference type="NCBI Taxonomy" id="89059"/>
    <lineage>
        <taxon>Bacteria</taxon>
        <taxon>Bacillati</taxon>
        <taxon>Bacillota</taxon>
        <taxon>Bacilli</taxon>
        <taxon>Lactobacillales</taxon>
        <taxon>Lactobacillaceae</taxon>
        <taxon>Ligilactobacillus</taxon>
    </lineage>
</organism>
<proteinExistence type="predicted"/>
<keyword evidence="1" id="KW-0472">Membrane</keyword>
<dbReference type="Proteomes" id="UP000051491">
    <property type="component" value="Unassembled WGS sequence"/>
</dbReference>
<dbReference type="EMBL" id="JQBK01000025">
    <property type="protein sequence ID" value="KRN84781.1"/>
    <property type="molecule type" value="Genomic_DNA"/>
</dbReference>
<feature type="transmembrane region" description="Helical" evidence="1">
    <location>
        <begin position="21"/>
        <end position="43"/>
    </location>
</feature>
<feature type="transmembrane region" description="Helical" evidence="1">
    <location>
        <begin position="75"/>
        <end position="97"/>
    </location>
</feature>
<dbReference type="InterPro" id="IPR012861">
    <property type="entry name" value="DUF1634"/>
</dbReference>
<dbReference type="OrthoDB" id="1682804at2"/>
<evidence type="ECO:0000313" key="2">
    <source>
        <dbReference type="EMBL" id="KRN84781.1"/>
    </source>
</evidence>
<dbReference type="Pfam" id="PF07843">
    <property type="entry name" value="DUF1634"/>
    <property type="match status" value="1"/>
</dbReference>
<evidence type="ECO:0000313" key="3">
    <source>
        <dbReference type="Proteomes" id="UP000051491"/>
    </source>
</evidence>
<sequence>MTDEEKKRHQEMTEIELVIGHVLRIGVITSAVVIILGLGLALVTGKTGYPAGSFPTTFSAIFQGVAAFKPFAITMLGLFLLILTPVLRVVVSIYAFAKENDRLYVWITTLVLVILVFAMWIGYLGK</sequence>
<gene>
    <name evidence="2" type="ORF">IV43_GL001039</name>
</gene>
<dbReference type="PATRIC" id="fig|89059.3.peg.1100"/>
<name>A0A0R2KEF1_9LACO</name>
<reference evidence="2 3" key="1">
    <citation type="journal article" date="2015" name="Genome Announc.">
        <title>Expanding the biotechnology potential of lactobacilli through comparative genomics of 213 strains and associated genera.</title>
        <authorList>
            <person name="Sun Z."/>
            <person name="Harris H.M."/>
            <person name="McCann A."/>
            <person name="Guo C."/>
            <person name="Argimon S."/>
            <person name="Zhang W."/>
            <person name="Yang X."/>
            <person name="Jeffery I.B."/>
            <person name="Cooney J.C."/>
            <person name="Kagawa T.F."/>
            <person name="Liu W."/>
            <person name="Song Y."/>
            <person name="Salvetti E."/>
            <person name="Wrobel A."/>
            <person name="Rasinkangas P."/>
            <person name="Parkhill J."/>
            <person name="Rea M.C."/>
            <person name="O'Sullivan O."/>
            <person name="Ritari J."/>
            <person name="Douillard F.P."/>
            <person name="Paul Ross R."/>
            <person name="Yang R."/>
            <person name="Briner A.E."/>
            <person name="Felis G.E."/>
            <person name="de Vos W.M."/>
            <person name="Barrangou R."/>
            <person name="Klaenhammer T.R."/>
            <person name="Caufield P.W."/>
            <person name="Cui Y."/>
            <person name="Zhang H."/>
            <person name="O'Toole P.W."/>
        </authorList>
    </citation>
    <scope>NUCLEOTIDE SEQUENCE [LARGE SCALE GENOMIC DNA]</scope>
    <source>
        <strain evidence="2 3">DSM 15353</strain>
    </source>
</reference>
<dbReference type="STRING" id="89059.LAC1533_0208"/>
<comment type="caution">
    <text evidence="2">The sequence shown here is derived from an EMBL/GenBank/DDBJ whole genome shotgun (WGS) entry which is preliminary data.</text>
</comment>
<dbReference type="RefSeq" id="WP_010495247.1">
    <property type="nucleotide sequence ID" value="NZ_JAQDEX010000014.1"/>
</dbReference>
<evidence type="ECO:0000256" key="1">
    <source>
        <dbReference type="SAM" id="Phobius"/>
    </source>
</evidence>
<keyword evidence="1" id="KW-0812">Transmembrane</keyword>
<keyword evidence="1" id="KW-1133">Transmembrane helix</keyword>
<feature type="transmembrane region" description="Helical" evidence="1">
    <location>
        <begin position="103"/>
        <end position="124"/>
    </location>
</feature>
<accession>A0A0R2KEF1</accession>